<evidence type="ECO:0000259" key="2">
    <source>
        <dbReference type="Pfam" id="PF01058"/>
    </source>
</evidence>
<dbReference type="PANTHER" id="PTHR42845">
    <property type="entry name" value="COENZYME F420-REDUCING HYDROGENASE, GAMMA SUBUNIT"/>
    <property type="match status" value="1"/>
</dbReference>
<dbReference type="InterPro" id="IPR037024">
    <property type="entry name" value="NiFe_Hase_small_N_sf"/>
</dbReference>
<dbReference type="SUPFAM" id="SSF56770">
    <property type="entry name" value="HydA/Nqo6-like"/>
    <property type="match status" value="1"/>
</dbReference>
<dbReference type="KEGG" id="tfr:BR63_10515"/>
<organism evidence="3 4">
    <name type="scientific">Thermanaerosceptrum fracticalcis</name>
    <dbReference type="NCBI Taxonomy" id="1712410"/>
    <lineage>
        <taxon>Bacteria</taxon>
        <taxon>Bacillati</taxon>
        <taxon>Bacillota</taxon>
        <taxon>Clostridia</taxon>
        <taxon>Eubacteriales</taxon>
        <taxon>Peptococcaceae</taxon>
        <taxon>Thermanaerosceptrum</taxon>
    </lineage>
</organism>
<keyword evidence="4" id="KW-1185">Reference proteome</keyword>
<dbReference type="Proteomes" id="UP000515847">
    <property type="component" value="Chromosome"/>
</dbReference>
<dbReference type="GO" id="GO:0016491">
    <property type="term" value="F:oxidoreductase activity"/>
    <property type="evidence" value="ECO:0007669"/>
    <property type="project" value="UniProtKB-KW"/>
</dbReference>
<sequence>MPKLNLAIYWAAACGGCDVAILDLDEKILNVAEAANIVLWPIAMDYKYQDLSLLPKDSIDVCLFNGAVRNSEQKELAEILRERSRVMVAFGSCACFGGIPGLANFSNREGILKRVYKTSPTTVNHEGILPQAETAVPEGTLTLPAFMNRVYTLNQVVDVDYYLPGCPPPPDLIWTAVEAIVSGNLPPKGSVIAGTKSLCDTCQRVKEQKNLKGFVRPHEIIPDPEKCLLEQGLVCCGPATRDGCGHRCIKANMPCRGCFGPTGNIHDQGAKLVSALTSILQATTKEEARQAAETIVDAAGTFYRFGLPDALLQRVKRREQA</sequence>
<dbReference type="GO" id="GO:0051536">
    <property type="term" value="F:iron-sulfur cluster binding"/>
    <property type="evidence" value="ECO:0007669"/>
    <property type="project" value="InterPro"/>
</dbReference>
<proteinExistence type="predicted"/>
<name>A0A7G6E3P6_THEFR</name>
<reference evidence="3 4" key="1">
    <citation type="journal article" date="2019" name="Front. Microbiol.">
        <title>Thermoanaerosceptrum fracticalcis gen. nov. sp. nov., a Novel Fumarate-Fermenting Microorganism From a Deep Fractured Carbonate Aquifer of the US Great Basin.</title>
        <authorList>
            <person name="Hamilton-Brehm S.D."/>
            <person name="Stewart L.E."/>
            <person name="Zavarin M."/>
            <person name="Caldwell M."/>
            <person name="Lawson P.A."/>
            <person name="Onstott T.C."/>
            <person name="Grzymski J."/>
            <person name="Neveux I."/>
            <person name="Lollar B.S."/>
            <person name="Russell C.E."/>
            <person name="Moser D.P."/>
        </authorList>
    </citation>
    <scope>NUCLEOTIDE SEQUENCE [LARGE SCALE GENOMIC DNA]</scope>
    <source>
        <strain evidence="3 4">DRI-13</strain>
    </source>
</reference>
<dbReference type="Pfam" id="PF01058">
    <property type="entry name" value="Oxidored_q6"/>
    <property type="match status" value="1"/>
</dbReference>
<evidence type="ECO:0000313" key="3">
    <source>
        <dbReference type="EMBL" id="QNB46700.1"/>
    </source>
</evidence>
<evidence type="ECO:0000313" key="4">
    <source>
        <dbReference type="Proteomes" id="UP000515847"/>
    </source>
</evidence>
<dbReference type="AlphaFoldDB" id="A0A7G6E3P6"/>
<evidence type="ECO:0000256" key="1">
    <source>
        <dbReference type="ARBA" id="ARBA00023002"/>
    </source>
</evidence>
<accession>A0A7G6E3P6</accession>
<dbReference type="InterPro" id="IPR051349">
    <property type="entry name" value="Hydrogenase_assoc-protein"/>
</dbReference>
<feature type="domain" description="NADH:ubiquinone oxidoreductase-like 20kDa subunit" evidence="2">
    <location>
        <begin position="14"/>
        <end position="179"/>
    </location>
</feature>
<keyword evidence="1" id="KW-0560">Oxidoreductase</keyword>
<dbReference type="InterPro" id="IPR006137">
    <property type="entry name" value="NADH_UbQ_OxRdtase-like_20kDa"/>
</dbReference>
<protein>
    <submittedName>
        <fullName evidence="3">Oxidoreductase</fullName>
    </submittedName>
</protein>
<dbReference type="PANTHER" id="PTHR42845:SF2">
    <property type="entry name" value="F420-NON-REDUCING HYDROGENASE VHU SUBUNIT G"/>
    <property type="match status" value="1"/>
</dbReference>
<gene>
    <name evidence="3" type="ORF">BR63_10515</name>
</gene>
<dbReference type="RefSeq" id="WP_034420066.1">
    <property type="nucleotide sequence ID" value="NZ_CP045798.1"/>
</dbReference>
<dbReference type="Gene3D" id="3.40.50.700">
    <property type="entry name" value="NADH:ubiquinone oxidoreductase-like, 20kDa subunit"/>
    <property type="match status" value="1"/>
</dbReference>
<dbReference type="OrthoDB" id="9787729at2"/>
<dbReference type="EMBL" id="CP045798">
    <property type="protein sequence ID" value="QNB46700.1"/>
    <property type="molecule type" value="Genomic_DNA"/>
</dbReference>